<dbReference type="OrthoDB" id="341421at2759"/>
<protein>
    <submittedName>
        <fullName evidence="2">Uncharacterized protein</fullName>
    </submittedName>
</protein>
<evidence type="ECO:0000313" key="2">
    <source>
        <dbReference type="EMBL" id="KAF1914032.1"/>
    </source>
</evidence>
<accession>A0A6A5QFB5</accession>
<proteinExistence type="predicted"/>
<keyword evidence="3" id="KW-1185">Reference proteome</keyword>
<dbReference type="AlphaFoldDB" id="A0A6A5QFB5"/>
<feature type="non-terminal residue" evidence="2">
    <location>
        <position position="1"/>
    </location>
</feature>
<feature type="compositionally biased region" description="Basic and acidic residues" evidence="1">
    <location>
        <begin position="72"/>
        <end position="86"/>
    </location>
</feature>
<feature type="region of interest" description="Disordered" evidence="1">
    <location>
        <begin position="72"/>
        <end position="101"/>
    </location>
</feature>
<gene>
    <name evidence="2" type="ORF">BDU57DRAFT_580756</name>
</gene>
<reference evidence="2" key="1">
    <citation type="journal article" date="2020" name="Stud. Mycol.">
        <title>101 Dothideomycetes genomes: a test case for predicting lifestyles and emergence of pathogens.</title>
        <authorList>
            <person name="Haridas S."/>
            <person name="Albert R."/>
            <person name="Binder M."/>
            <person name="Bloem J."/>
            <person name="Labutti K."/>
            <person name="Salamov A."/>
            <person name="Andreopoulos B."/>
            <person name="Baker S."/>
            <person name="Barry K."/>
            <person name="Bills G."/>
            <person name="Bluhm B."/>
            <person name="Cannon C."/>
            <person name="Castanera R."/>
            <person name="Culley D."/>
            <person name="Daum C."/>
            <person name="Ezra D."/>
            <person name="Gonzalez J."/>
            <person name="Henrissat B."/>
            <person name="Kuo A."/>
            <person name="Liang C."/>
            <person name="Lipzen A."/>
            <person name="Lutzoni F."/>
            <person name="Magnuson J."/>
            <person name="Mondo S."/>
            <person name="Nolan M."/>
            <person name="Ohm R."/>
            <person name="Pangilinan J."/>
            <person name="Park H.-J."/>
            <person name="Ramirez L."/>
            <person name="Alfaro M."/>
            <person name="Sun H."/>
            <person name="Tritt A."/>
            <person name="Yoshinaga Y."/>
            <person name="Zwiers L.-H."/>
            <person name="Turgeon B."/>
            <person name="Goodwin S."/>
            <person name="Spatafora J."/>
            <person name="Crous P."/>
            <person name="Grigoriev I."/>
        </authorList>
    </citation>
    <scope>NUCLEOTIDE SEQUENCE</scope>
    <source>
        <strain evidence="2">HMLAC05119</strain>
    </source>
</reference>
<sequence length="101" mass="11712">LRAGTEILNYLQISDLLRRYGYVIPDHRRYDVVELPWGFVRSALAEELSLDHKDVQELESQLDPEKLEESFILERDSGEPDSEGRHVHSAALREIPPELDE</sequence>
<name>A0A6A5QFB5_AMPQU</name>
<dbReference type="Proteomes" id="UP000800096">
    <property type="component" value="Unassembled WGS sequence"/>
</dbReference>
<organism evidence="2 3">
    <name type="scientific">Ampelomyces quisqualis</name>
    <name type="common">Powdery mildew agent</name>
    <dbReference type="NCBI Taxonomy" id="50730"/>
    <lineage>
        <taxon>Eukaryota</taxon>
        <taxon>Fungi</taxon>
        <taxon>Dikarya</taxon>
        <taxon>Ascomycota</taxon>
        <taxon>Pezizomycotina</taxon>
        <taxon>Dothideomycetes</taxon>
        <taxon>Pleosporomycetidae</taxon>
        <taxon>Pleosporales</taxon>
        <taxon>Pleosporineae</taxon>
        <taxon>Phaeosphaeriaceae</taxon>
        <taxon>Ampelomyces</taxon>
    </lineage>
</organism>
<dbReference type="EMBL" id="ML979138">
    <property type="protein sequence ID" value="KAF1914032.1"/>
    <property type="molecule type" value="Genomic_DNA"/>
</dbReference>
<evidence type="ECO:0000313" key="3">
    <source>
        <dbReference type="Proteomes" id="UP000800096"/>
    </source>
</evidence>
<evidence type="ECO:0000256" key="1">
    <source>
        <dbReference type="SAM" id="MobiDB-lite"/>
    </source>
</evidence>